<reference evidence="2 3" key="1">
    <citation type="submission" date="2016-11" db="EMBL/GenBank/DDBJ databases">
        <title>Whole genomes of Flavobacteriaceae.</title>
        <authorList>
            <person name="Stine C."/>
            <person name="Li C."/>
            <person name="Tadesse D."/>
        </authorList>
    </citation>
    <scope>NUCLEOTIDE SEQUENCE [LARGE SCALE GENOMIC DNA]</scope>
    <source>
        <strain evidence="2 3">DSM 15937</strain>
    </source>
</reference>
<dbReference type="EMBL" id="MUGV01000044">
    <property type="protein sequence ID" value="OXA75586.1"/>
    <property type="molecule type" value="Genomic_DNA"/>
</dbReference>
<keyword evidence="3" id="KW-1185">Reference proteome</keyword>
<feature type="transmembrane region" description="Helical" evidence="1">
    <location>
        <begin position="6"/>
        <end position="26"/>
    </location>
</feature>
<comment type="caution">
    <text evidence="2">The sequence shown here is derived from an EMBL/GenBank/DDBJ whole genome shotgun (WGS) entry which is preliminary data.</text>
</comment>
<accession>A0ABX4BKG4</accession>
<proteinExistence type="predicted"/>
<name>A0ABX4BKG4_FLAFR</name>
<organism evidence="2 3">
    <name type="scientific">Flavobacterium frigidimaris</name>
    <dbReference type="NCBI Taxonomy" id="262320"/>
    <lineage>
        <taxon>Bacteria</taxon>
        <taxon>Pseudomonadati</taxon>
        <taxon>Bacteroidota</taxon>
        <taxon>Flavobacteriia</taxon>
        <taxon>Flavobacteriales</taxon>
        <taxon>Flavobacteriaceae</taxon>
        <taxon>Flavobacterium</taxon>
    </lineage>
</organism>
<keyword evidence="1" id="KW-0812">Transmembrane</keyword>
<keyword evidence="1" id="KW-0472">Membrane</keyword>
<dbReference type="Proteomes" id="UP000198382">
    <property type="component" value="Unassembled WGS sequence"/>
</dbReference>
<protein>
    <submittedName>
        <fullName evidence="2">Uncharacterized protein</fullName>
    </submittedName>
</protein>
<evidence type="ECO:0000256" key="1">
    <source>
        <dbReference type="SAM" id="Phobius"/>
    </source>
</evidence>
<gene>
    <name evidence="2" type="ORF">B0A65_21770</name>
</gene>
<keyword evidence="1" id="KW-1133">Transmembrane helix</keyword>
<evidence type="ECO:0000313" key="2">
    <source>
        <dbReference type="EMBL" id="OXA75586.1"/>
    </source>
</evidence>
<evidence type="ECO:0000313" key="3">
    <source>
        <dbReference type="Proteomes" id="UP000198382"/>
    </source>
</evidence>
<sequence>MELTVTLLIKFALGLQIILALFFISLDKIKRIQKANFNFTINVFQKNQHYVSFLFTNPSLRFCL</sequence>